<dbReference type="Pfam" id="PF03050">
    <property type="entry name" value="DDE_Tnp_IS66"/>
    <property type="match status" value="1"/>
</dbReference>
<feature type="domain" description="Transposase IS66 central" evidence="1">
    <location>
        <begin position="28"/>
        <end position="79"/>
    </location>
</feature>
<evidence type="ECO:0000313" key="3">
    <source>
        <dbReference type="Proteomes" id="UP000267418"/>
    </source>
</evidence>
<evidence type="ECO:0000313" key="2">
    <source>
        <dbReference type="EMBL" id="RTQ35611.1"/>
    </source>
</evidence>
<accession>A0A3S0GXR4</accession>
<dbReference type="AlphaFoldDB" id="A0A3S0GXR4"/>
<sequence length="79" mass="8638">MLVNYSGEGSLSTELTLRCTNGSLRSGRRCQRGSATAKALGYSLKRRLTLTRYIDCTDLAADNDRVENQIPSIALGRSN</sequence>
<evidence type="ECO:0000259" key="1">
    <source>
        <dbReference type="Pfam" id="PF03050"/>
    </source>
</evidence>
<dbReference type="InterPro" id="IPR004291">
    <property type="entry name" value="Transposase_IS66_central"/>
</dbReference>
<gene>
    <name evidence="2" type="ORF">EJP69_14800</name>
</gene>
<dbReference type="EMBL" id="RXOE01000002">
    <property type="protein sequence ID" value="RTQ35611.1"/>
    <property type="molecule type" value="Genomic_DNA"/>
</dbReference>
<comment type="caution">
    <text evidence="2">The sequence shown here is derived from an EMBL/GenBank/DDBJ whole genome shotgun (WGS) entry which is preliminary data.</text>
</comment>
<organism evidence="2 3">
    <name type="scientific">Variovorax gossypii</name>
    <dbReference type="NCBI Taxonomy" id="1679495"/>
    <lineage>
        <taxon>Bacteria</taxon>
        <taxon>Pseudomonadati</taxon>
        <taxon>Pseudomonadota</taxon>
        <taxon>Betaproteobacteria</taxon>
        <taxon>Burkholderiales</taxon>
        <taxon>Comamonadaceae</taxon>
        <taxon>Variovorax</taxon>
    </lineage>
</organism>
<proteinExistence type="predicted"/>
<keyword evidence="3" id="KW-1185">Reference proteome</keyword>
<dbReference type="Proteomes" id="UP000267418">
    <property type="component" value="Unassembled WGS sequence"/>
</dbReference>
<reference evidence="2 3" key="1">
    <citation type="submission" date="2018-12" db="EMBL/GenBank/DDBJ databases">
        <title>The genome of Variovorax gossypii DSM 100435.</title>
        <authorList>
            <person name="Gao J."/>
            <person name="Sun J."/>
        </authorList>
    </citation>
    <scope>NUCLEOTIDE SEQUENCE [LARGE SCALE GENOMIC DNA]</scope>
    <source>
        <strain evidence="2 3">DSM 100435</strain>
    </source>
</reference>
<protein>
    <recommendedName>
        <fullName evidence="1">Transposase IS66 central domain-containing protein</fullName>
    </recommendedName>
</protein>
<name>A0A3S0GXR4_9BURK</name>